<evidence type="ECO:0000256" key="2">
    <source>
        <dbReference type="ARBA" id="ARBA00011322"/>
    </source>
</evidence>
<accession>A0ABD6JBW9</accession>
<proteinExistence type="inferred from homology"/>
<dbReference type="PANTHER" id="PTHR32114:SF2">
    <property type="entry name" value="ABC TRANSPORTER ABCH.3"/>
    <property type="match status" value="1"/>
</dbReference>
<evidence type="ECO:0000259" key="4">
    <source>
        <dbReference type="Pfam" id="PF13476"/>
    </source>
</evidence>
<feature type="domain" description="Rad50/SbcC-type AAA" evidence="4">
    <location>
        <begin position="5"/>
        <end position="127"/>
    </location>
</feature>
<comment type="subunit">
    <text evidence="2">Heterodimer of SbcC and SbcD.</text>
</comment>
<name>A0ABD6JBW9_9LACO</name>
<dbReference type="InterPro" id="IPR038729">
    <property type="entry name" value="Rad50/SbcC_AAA"/>
</dbReference>
<evidence type="ECO:0000313" key="6">
    <source>
        <dbReference type="Proteomes" id="UP000471300"/>
    </source>
</evidence>
<dbReference type="InterPro" id="IPR027417">
    <property type="entry name" value="P-loop_NTPase"/>
</dbReference>
<evidence type="ECO:0000256" key="3">
    <source>
        <dbReference type="ARBA" id="ARBA00013368"/>
    </source>
</evidence>
<dbReference type="RefSeq" id="WP_161052931.1">
    <property type="nucleotide sequence ID" value="NZ_VSTU01000014.1"/>
</dbReference>
<dbReference type="Proteomes" id="UP000471300">
    <property type="component" value="Unassembled WGS sequence"/>
</dbReference>
<protein>
    <recommendedName>
        <fullName evidence="3">Nuclease SbcCD subunit C</fullName>
    </recommendedName>
</protein>
<dbReference type="SUPFAM" id="SSF52540">
    <property type="entry name" value="P-loop containing nucleoside triphosphate hydrolases"/>
    <property type="match status" value="1"/>
</dbReference>
<evidence type="ECO:0000256" key="1">
    <source>
        <dbReference type="ARBA" id="ARBA00006930"/>
    </source>
</evidence>
<feature type="non-terminal residue" evidence="5">
    <location>
        <position position="131"/>
    </location>
</feature>
<dbReference type="Gene3D" id="3.40.50.300">
    <property type="entry name" value="P-loop containing nucleotide triphosphate hydrolases"/>
    <property type="match status" value="1"/>
</dbReference>
<sequence>MKPLKLRMKYFGPYIDETMNFTEFDNTPLFLISGKTGSGKTTIFDAMSFALFDHTSGDERDAKQMRSDFATPNDATEVTFVFEHNGIKYTVIRSPKMNLAKKRGNGTRDVEASVKVKYINKEQENIEITKK</sequence>
<comment type="caution">
    <text evidence="5">The sequence shown here is derived from an EMBL/GenBank/DDBJ whole genome shotgun (WGS) entry which is preliminary data.</text>
</comment>
<dbReference type="EMBL" id="VSTU01000014">
    <property type="protein sequence ID" value="MYZ66848.1"/>
    <property type="molecule type" value="Genomic_DNA"/>
</dbReference>
<dbReference type="AlphaFoldDB" id="A0ABD6JBW9"/>
<dbReference type="Pfam" id="PF13476">
    <property type="entry name" value="AAA_23"/>
    <property type="match status" value="1"/>
</dbReference>
<gene>
    <name evidence="5" type="ORF">FYL06_07785</name>
</gene>
<organism evidence="5 6">
    <name type="scientific">Ligilactobacillus salivarius</name>
    <dbReference type="NCBI Taxonomy" id="1624"/>
    <lineage>
        <taxon>Bacteria</taxon>
        <taxon>Bacillati</taxon>
        <taxon>Bacillota</taxon>
        <taxon>Bacilli</taxon>
        <taxon>Lactobacillales</taxon>
        <taxon>Lactobacillaceae</taxon>
        <taxon>Ligilactobacillus</taxon>
    </lineage>
</organism>
<evidence type="ECO:0000313" key="5">
    <source>
        <dbReference type="EMBL" id="MYZ66848.1"/>
    </source>
</evidence>
<comment type="similarity">
    <text evidence="1">Belongs to the SMC family. SbcC subfamily.</text>
</comment>
<reference evidence="5 6" key="1">
    <citation type="journal article" date="2020" name="Food Funct.">
        <title>Screening of Lactobacillus salivarius strains from the feces of Chinese populations and the evaluation of their effects against intestinal inflammation in mice.</title>
        <authorList>
            <person name="Zhai Q."/>
            <person name="Shen X."/>
            <person name="Cen S."/>
            <person name="Zhang C."/>
            <person name="Tian F."/>
            <person name="Zhao J."/>
            <person name="Zhang H."/>
            <person name="Xue Y."/>
            <person name="Chen W."/>
        </authorList>
    </citation>
    <scope>NUCLEOTIDE SEQUENCE [LARGE SCALE GENOMIC DNA]</scope>
    <source>
        <strain evidence="5 6">FZJTZ28M4.scaf</strain>
    </source>
</reference>
<dbReference type="PANTHER" id="PTHR32114">
    <property type="entry name" value="ABC TRANSPORTER ABCH.3"/>
    <property type="match status" value="1"/>
</dbReference>